<feature type="compositionally biased region" description="Basic residues" evidence="7">
    <location>
        <begin position="184"/>
        <end position="196"/>
    </location>
</feature>
<dbReference type="GO" id="GO:0003779">
    <property type="term" value="F:actin binding"/>
    <property type="evidence" value="ECO:0007669"/>
    <property type="project" value="UniProtKB-UniRule"/>
</dbReference>
<feature type="compositionally biased region" description="Low complexity" evidence="7">
    <location>
        <begin position="432"/>
        <end position="450"/>
    </location>
</feature>
<dbReference type="OrthoDB" id="1929108at2759"/>
<dbReference type="GO" id="GO:0071933">
    <property type="term" value="F:Arp2/3 complex binding"/>
    <property type="evidence" value="ECO:0007669"/>
    <property type="project" value="TreeGrafter"/>
</dbReference>
<dbReference type="GO" id="GO:0034237">
    <property type="term" value="F:protein kinase A regulatory subunit binding"/>
    <property type="evidence" value="ECO:0007669"/>
    <property type="project" value="TreeGrafter"/>
</dbReference>
<evidence type="ECO:0000256" key="3">
    <source>
        <dbReference type="ARBA" id="ARBA00022490"/>
    </source>
</evidence>
<dbReference type="PANTHER" id="PTHR12902:SF1">
    <property type="entry name" value="WISKOTT-ALDRICH SYNDROME PROTEIN FAMILY MEMBER"/>
    <property type="match status" value="1"/>
</dbReference>
<dbReference type="GO" id="GO:2000601">
    <property type="term" value="P:positive regulation of Arp2/3 complex-mediated actin nucleation"/>
    <property type="evidence" value="ECO:0007669"/>
    <property type="project" value="TreeGrafter"/>
</dbReference>
<comment type="subcellular location">
    <subcellularLocation>
        <location evidence="1 6">Cytoplasm</location>
        <location evidence="1 6">Cytoskeleton</location>
    </subcellularLocation>
</comment>
<dbReference type="PROSITE" id="PS51082">
    <property type="entry name" value="WH2"/>
    <property type="match status" value="1"/>
</dbReference>
<reference evidence="10" key="1">
    <citation type="submission" date="2025-08" db="UniProtKB">
        <authorList>
            <consortium name="RefSeq"/>
        </authorList>
    </citation>
    <scope>IDENTIFICATION</scope>
    <source>
        <strain evidence="10">OHB3-1</strain>
    </source>
</reference>
<dbReference type="InterPro" id="IPR028288">
    <property type="entry name" value="SCAR/WAVE_fam"/>
</dbReference>
<organism evidence="9 10">
    <name type="scientific">Momordica charantia</name>
    <name type="common">Bitter gourd</name>
    <name type="synonym">Balsam pear</name>
    <dbReference type="NCBI Taxonomy" id="3673"/>
    <lineage>
        <taxon>Eukaryota</taxon>
        <taxon>Viridiplantae</taxon>
        <taxon>Streptophyta</taxon>
        <taxon>Embryophyta</taxon>
        <taxon>Tracheophyta</taxon>
        <taxon>Spermatophyta</taxon>
        <taxon>Magnoliopsida</taxon>
        <taxon>eudicotyledons</taxon>
        <taxon>Gunneridae</taxon>
        <taxon>Pentapetalae</taxon>
        <taxon>rosids</taxon>
        <taxon>fabids</taxon>
        <taxon>Cucurbitales</taxon>
        <taxon>Cucurbitaceae</taxon>
        <taxon>Momordiceae</taxon>
        <taxon>Momordica</taxon>
    </lineage>
</organism>
<keyword evidence="3 6" id="KW-0963">Cytoplasm</keyword>
<feature type="region of interest" description="Disordered" evidence="7">
    <location>
        <begin position="432"/>
        <end position="462"/>
    </location>
</feature>
<feature type="compositionally biased region" description="Basic and acidic residues" evidence="7">
    <location>
        <begin position="504"/>
        <end position="513"/>
    </location>
</feature>
<protein>
    <recommendedName>
        <fullName evidence="6">Protein SCAR</fullName>
    </recommendedName>
    <alternativeName>
        <fullName evidence="6">Protein WAVE</fullName>
    </alternativeName>
</protein>
<feature type="domain" description="WH2" evidence="8">
    <location>
        <begin position="1561"/>
        <end position="1579"/>
    </location>
</feature>
<feature type="compositionally biased region" description="Basic and acidic residues" evidence="7">
    <location>
        <begin position="520"/>
        <end position="533"/>
    </location>
</feature>
<dbReference type="GeneID" id="111013799"/>
<evidence type="ECO:0000256" key="5">
    <source>
        <dbReference type="ARBA" id="ARBA00055640"/>
    </source>
</evidence>
<sequence length="1625" mass="178361">MPLTRYQIRNEYGLADPELYKAADKDDPEALLEGVAMAGLVGVLRQLGDLAEFAAEVFHDLHEEVISTAARGHGLMIRVQQLEAEVPSIEKAFLSQTNHTSFFTSSGLDWHPNLQSEQSLITRGDLPRFVMDSYEECRGPPRLFLLDKFDVAGAGACLKRYTDPSVFKVESTASERSNIEHQREKKIRKVKRKGPRWRNGGTPEIGPTSHAKLHQLFLEERIESCFNDPSRLVKLKKRQFSGCIDSKDGKSYMEKFLETPSPEHKMVYEASVAAPTLHLRSDNTNELGLRILDITTVSPTSKSPGRVSTCSSCLAQEEELKRPINGDVCEEIVKMTESTGDHEIETIPNLQVVLVENQIEYGEGKTESSIDGYRSDEVISEVDNYVDALATMESEMETDNEPRSKHVNLLKVGEQRSESDANDEHLETIAQLSDSQSLVNSSVSDDGNSSLKRERSSFPCSDTVSSLVDNIQYDSEGTSKALSTIPKLCMVDIENMPCNPDYISHSHERKADESGPDNTSVHEDKISKSEKVSGDSCFLDPITPQPRLDPDSLPPSSLLVEPKLYNKSSTNLVNFGSQISITETGLDCHRNVFLDVPSETVSGAEHTISSEVYHIRDREGVDVNATSENSLHLSNVLGQAVEIEAVEKVEGTLLQKEYQDDRTIDKQPLPEIESCPSFILPSETSLASTNNSSDDICNSIVLKGDDNRVAAEAKYEDLPLAVDFLLTQDLKDESIMATEVKYEELTLAADYSQKQDLDVVDDVLQVEDGLAETGVSYSEREANIVDITSIADDGKVTIFPHADNISDELQLSNPNDTVHEIHLNSPEFVTETVNPEGITVPSTAVSSDYELASPCDLDHEDSVQYSDVATEKVRADELVDSAHCSDVVTEKVQADEGVDSVNCSDVVTKKVPADEVVDSNVATEKFKADGVVGSTSIEANTATITEVTPKNLDHFSDEGNTSIDKLPTGTFQADGFAFDTDPTTVNDANEVVCASSKGLLSTSENMKSDLLENHTGFENPYPDQNGFKDTSDYSVEPVEVSCAPLDSKDELVFDHSDSGKIDGIDNLPVPTQTQCTSVIDDLSFNAKSLDLRNLESQSNSLHQGDLKEGIEFMSSPPLCLSSAIETSNEPSSELQAKHKEVELIQADDVSSSSRLEQCIKIRSPGQLDEEKVELVQSSDPVQQDQSSKCNASEETIQAGRSLSELSIQHPIGEFNMTGRALQPVLPSEETIKAGYSLSELTIQHPIGELNMTGRTMDTLQPVLPSYILLPEVPQVNLSEMPPLPPLPPMQWRLGKVQQAFPAPPGSEDPLQSILPRKAEEKGMCLESSNAEILQPEICFQDKKHTHVSGPMVHSTMQPPFSTQLPMISNENFQYSSATMDKQYNNPFLTLPPMPKENPEQDFLSPDGEKVRSDLNLPSLGPTIDVRNCKIDSGSSYGQSFQQPFSNSASEIGLKHDMSQHVSQDIEGEQRNSHVMMGPPSFMMNEQSQHDLPTTEQEVASSSNTSLLLSTSGVGLPNGNPPTSKLLRPRSPLIDAVAAHDKSKLRKVSDRVLPEIGPKVDERDSLLAQIRTKSFNLKPAVVTRPSVQGPKTNLRVAAILEKANAIRQAFAGSDEDDDTDSWSDSE</sequence>
<dbReference type="Gene3D" id="6.10.280.150">
    <property type="match status" value="2"/>
</dbReference>
<feature type="region of interest" description="Disordered" evidence="7">
    <location>
        <begin position="178"/>
        <end position="205"/>
    </location>
</feature>
<evidence type="ECO:0000256" key="6">
    <source>
        <dbReference type="RuleBase" id="RU367034"/>
    </source>
</evidence>
<keyword evidence="6" id="KW-0009">Actin-binding</keyword>
<keyword evidence="9" id="KW-1185">Reference proteome</keyword>
<dbReference type="InterPro" id="IPR003124">
    <property type="entry name" value="WH2_dom"/>
</dbReference>
<gene>
    <name evidence="10" type="primary">LOC111013799</name>
</gene>
<dbReference type="RefSeq" id="XP_022144011.1">
    <property type="nucleotide sequence ID" value="XM_022288319.1"/>
</dbReference>
<proteinExistence type="inferred from homology"/>
<evidence type="ECO:0000313" key="10">
    <source>
        <dbReference type="RefSeq" id="XP_022144011.1"/>
    </source>
</evidence>
<feature type="region of interest" description="Disordered" evidence="7">
    <location>
        <begin position="502"/>
        <end position="554"/>
    </location>
</feature>
<evidence type="ECO:0000259" key="8">
    <source>
        <dbReference type="PROSITE" id="PS51082"/>
    </source>
</evidence>
<dbReference type="FunFam" id="1.20.5.340:FF:000045">
    <property type="entry name" value="SCAR family protein"/>
    <property type="match status" value="1"/>
</dbReference>
<dbReference type="Gene3D" id="1.20.5.340">
    <property type="match status" value="1"/>
</dbReference>
<dbReference type="GO" id="GO:0030036">
    <property type="term" value="P:actin cytoskeleton organization"/>
    <property type="evidence" value="ECO:0007669"/>
    <property type="project" value="UniProtKB-UniRule"/>
</dbReference>
<dbReference type="GO" id="GO:0005856">
    <property type="term" value="C:cytoskeleton"/>
    <property type="evidence" value="ECO:0007669"/>
    <property type="project" value="UniProtKB-SubCell"/>
</dbReference>
<evidence type="ECO:0000256" key="2">
    <source>
        <dbReference type="ARBA" id="ARBA00006993"/>
    </source>
</evidence>
<name>A0A6J1CS16_MOMCH</name>
<keyword evidence="4 6" id="KW-0206">Cytoskeleton</keyword>
<accession>A0A6J1CS16</accession>
<evidence type="ECO:0000256" key="1">
    <source>
        <dbReference type="ARBA" id="ARBA00004245"/>
    </source>
</evidence>
<evidence type="ECO:0000256" key="4">
    <source>
        <dbReference type="ARBA" id="ARBA00023212"/>
    </source>
</evidence>
<evidence type="ECO:0000256" key="7">
    <source>
        <dbReference type="SAM" id="MobiDB-lite"/>
    </source>
</evidence>
<dbReference type="KEGG" id="mcha:111013799"/>
<evidence type="ECO:0000313" key="9">
    <source>
        <dbReference type="Proteomes" id="UP000504603"/>
    </source>
</evidence>
<dbReference type="Proteomes" id="UP000504603">
    <property type="component" value="Unplaced"/>
</dbReference>
<comment type="function">
    <text evidence="5">Involved in regulation of actin and microtubule organization. Part of a WAVE complex that activates the Arp2/3 complex. Regulates trichome branch positioning and expansion.</text>
</comment>
<dbReference type="GO" id="GO:0005737">
    <property type="term" value="C:cytoplasm"/>
    <property type="evidence" value="ECO:0007669"/>
    <property type="project" value="UniProtKB-ARBA"/>
</dbReference>
<comment type="similarity">
    <text evidence="2 6">Belongs to the SCAR/WAVE family.</text>
</comment>
<dbReference type="PANTHER" id="PTHR12902">
    <property type="entry name" value="WASP-1"/>
    <property type="match status" value="1"/>
</dbReference>